<dbReference type="Proteomes" id="UP000177370">
    <property type="component" value="Unassembled WGS sequence"/>
</dbReference>
<dbReference type="AlphaFoldDB" id="A0A1F6V6W3"/>
<evidence type="ECO:0000313" key="2">
    <source>
        <dbReference type="EMBL" id="OGI65378.1"/>
    </source>
</evidence>
<name>A0A1F6V6W3_9BACT</name>
<protein>
    <submittedName>
        <fullName evidence="2">Uncharacterized protein</fullName>
    </submittedName>
</protein>
<comment type="caution">
    <text evidence="2">The sequence shown here is derived from an EMBL/GenBank/DDBJ whole genome shotgun (WGS) entry which is preliminary data.</text>
</comment>
<gene>
    <name evidence="2" type="ORF">A2647_02600</name>
</gene>
<organism evidence="2 3">
    <name type="scientific">Candidatus Nomurabacteria bacterium RIFCSPHIGHO2_01_FULL_40_24b</name>
    <dbReference type="NCBI Taxonomy" id="1801739"/>
    <lineage>
        <taxon>Bacteria</taxon>
        <taxon>Candidatus Nomuraibacteriota</taxon>
    </lineage>
</organism>
<keyword evidence="1" id="KW-0812">Transmembrane</keyword>
<keyword evidence="1" id="KW-0472">Membrane</keyword>
<dbReference type="EMBL" id="MFTP01000019">
    <property type="protein sequence ID" value="OGI65378.1"/>
    <property type="molecule type" value="Genomic_DNA"/>
</dbReference>
<dbReference type="InterPro" id="IPR043993">
    <property type="entry name" value="T4SS_pilin"/>
</dbReference>
<reference evidence="2 3" key="1">
    <citation type="journal article" date="2016" name="Nat. Commun.">
        <title>Thousands of microbial genomes shed light on interconnected biogeochemical processes in an aquifer system.</title>
        <authorList>
            <person name="Anantharaman K."/>
            <person name="Brown C.T."/>
            <person name="Hug L.A."/>
            <person name="Sharon I."/>
            <person name="Castelle C.J."/>
            <person name="Probst A.J."/>
            <person name="Thomas B.C."/>
            <person name="Singh A."/>
            <person name="Wilkins M.J."/>
            <person name="Karaoz U."/>
            <person name="Brodie E.L."/>
            <person name="Williams K.H."/>
            <person name="Hubbard S.S."/>
            <person name="Banfield J.F."/>
        </authorList>
    </citation>
    <scope>NUCLEOTIDE SEQUENCE [LARGE SCALE GENOMIC DNA]</scope>
</reference>
<sequence length="120" mass="13203">MKFLKKSLEALFLLSFNFLEPIYLYADTDPSLGKIVNPINTSTIQEFIRVLLEGILKIGIPLVALAVIYCGFLFVKAQGKSEDLTKAKDALWYTLIGAAILLGSWAIAKLISETVLAIPN</sequence>
<accession>A0A1F6V6W3</accession>
<feature type="transmembrane region" description="Helical" evidence="1">
    <location>
        <begin position="90"/>
        <end position="111"/>
    </location>
</feature>
<dbReference type="Pfam" id="PF18895">
    <property type="entry name" value="T4SS_pilin"/>
    <property type="match status" value="1"/>
</dbReference>
<evidence type="ECO:0000256" key="1">
    <source>
        <dbReference type="SAM" id="Phobius"/>
    </source>
</evidence>
<keyword evidence="1" id="KW-1133">Transmembrane helix</keyword>
<proteinExistence type="predicted"/>
<evidence type="ECO:0000313" key="3">
    <source>
        <dbReference type="Proteomes" id="UP000177370"/>
    </source>
</evidence>
<feature type="transmembrane region" description="Helical" evidence="1">
    <location>
        <begin position="58"/>
        <end position="78"/>
    </location>
</feature>